<evidence type="ECO:0000256" key="1">
    <source>
        <dbReference type="ARBA" id="ARBA00006763"/>
    </source>
</evidence>
<dbReference type="EMBL" id="CP003255">
    <property type="protein sequence ID" value="AGA56589.1"/>
    <property type="molecule type" value="Genomic_DNA"/>
</dbReference>
<dbReference type="RefSeq" id="WP_015253353.1">
    <property type="nucleotide sequence ID" value="NC_019897.1"/>
</dbReference>
<dbReference type="PANTHER" id="PTHR31223">
    <property type="entry name" value="LOG FAMILY PROTEIN YJL055W"/>
    <property type="match status" value="1"/>
</dbReference>
<reference evidence="4" key="1">
    <citation type="submission" date="2012-01" db="EMBL/GenBank/DDBJ databases">
        <title>Complete sequence of chromosome of Thermobacillus composti KWC4.</title>
        <authorList>
            <person name="Lucas S."/>
            <person name="Han J."/>
            <person name="Lapidus A."/>
            <person name="Cheng J.-F."/>
            <person name="Goodwin L."/>
            <person name="Pitluck S."/>
            <person name="Peters L."/>
            <person name="Ovchinnikova G."/>
            <person name="Teshima H."/>
            <person name="Detter J.C."/>
            <person name="Han C."/>
            <person name="Tapia R."/>
            <person name="Land M."/>
            <person name="Hauser L."/>
            <person name="Kyrpides N."/>
            <person name="Ivanova N."/>
            <person name="Pagani I."/>
            <person name="Anderson I."/>
            <person name="Woyke T."/>
        </authorList>
    </citation>
    <scope>NUCLEOTIDE SEQUENCE [LARGE SCALE GENOMIC DNA]</scope>
    <source>
        <strain evidence="4">DSM 18247 / JCM 13945 / KWC4</strain>
    </source>
</reference>
<dbReference type="PANTHER" id="PTHR31223:SF70">
    <property type="entry name" value="LOG FAMILY PROTEIN YJL055W"/>
    <property type="match status" value="1"/>
</dbReference>
<dbReference type="GO" id="GO:0016799">
    <property type="term" value="F:hydrolase activity, hydrolyzing N-glycosyl compounds"/>
    <property type="evidence" value="ECO:0007669"/>
    <property type="project" value="TreeGrafter"/>
</dbReference>
<dbReference type="NCBIfam" id="TIGR00730">
    <property type="entry name" value="Rossman fold protein, TIGR00730 family"/>
    <property type="match status" value="1"/>
</dbReference>
<comment type="similarity">
    <text evidence="1 2">Belongs to the LOG family.</text>
</comment>
<dbReference type="AlphaFoldDB" id="L0EAB6"/>
<dbReference type="STRING" id="717605.Theco_0364"/>
<name>L0EAB6_THECK</name>
<evidence type="ECO:0000256" key="2">
    <source>
        <dbReference type="RuleBase" id="RU363015"/>
    </source>
</evidence>
<accession>L0EAB6</accession>
<protein>
    <recommendedName>
        <fullName evidence="2">Cytokinin riboside 5'-monophosphate phosphoribohydrolase</fullName>
        <ecNumber evidence="2">3.2.2.n1</ecNumber>
    </recommendedName>
</protein>
<organism evidence="3 4">
    <name type="scientific">Thermobacillus composti (strain DSM 18247 / JCM 13945 / KWC4)</name>
    <dbReference type="NCBI Taxonomy" id="717605"/>
    <lineage>
        <taxon>Bacteria</taxon>
        <taxon>Bacillati</taxon>
        <taxon>Bacillota</taxon>
        <taxon>Bacilli</taxon>
        <taxon>Bacillales</taxon>
        <taxon>Paenibacillaceae</taxon>
        <taxon>Thermobacillus</taxon>
    </lineage>
</organism>
<dbReference type="HOGENOM" id="CLU_058336_4_2_9"/>
<evidence type="ECO:0000313" key="3">
    <source>
        <dbReference type="EMBL" id="AGA56589.1"/>
    </source>
</evidence>
<gene>
    <name evidence="3" type="ordered locus">Theco_0364</name>
</gene>
<evidence type="ECO:0000313" key="4">
    <source>
        <dbReference type="Proteomes" id="UP000010795"/>
    </source>
</evidence>
<dbReference type="InterPro" id="IPR031100">
    <property type="entry name" value="LOG_fam"/>
</dbReference>
<keyword evidence="2" id="KW-0203">Cytokinin biosynthesis</keyword>
<dbReference type="Gene3D" id="3.40.50.450">
    <property type="match status" value="1"/>
</dbReference>
<dbReference type="Pfam" id="PF03641">
    <property type="entry name" value="Lysine_decarbox"/>
    <property type="match status" value="1"/>
</dbReference>
<dbReference type="GO" id="GO:0009691">
    <property type="term" value="P:cytokinin biosynthetic process"/>
    <property type="evidence" value="ECO:0007669"/>
    <property type="project" value="UniProtKB-UniRule"/>
</dbReference>
<sequence length="194" mass="21743">MKSIAVFCGSSEGASSDYREGAIRLGHELARRRITLIYGGANVGLMGAVADAVLERGGKVIGVLPYFLRDREIAHHGLTELIMVDSMHERKAKMAELADGFIALPGGPGTLEEYFEVFTWGQLGLHRKPCGLFNIRHYFDPLLAMFDTMERERFMKPEYRAMVITDETPEGILDQFANYEAPAAKTYHRGQRVM</sequence>
<dbReference type="EC" id="3.2.2.n1" evidence="2"/>
<dbReference type="eggNOG" id="COG1611">
    <property type="taxonomic scope" value="Bacteria"/>
</dbReference>
<dbReference type="Proteomes" id="UP000010795">
    <property type="component" value="Chromosome"/>
</dbReference>
<dbReference type="KEGG" id="tco:Theco_0364"/>
<proteinExistence type="inferred from homology"/>
<keyword evidence="2" id="KW-0378">Hydrolase</keyword>
<dbReference type="GO" id="GO:0005829">
    <property type="term" value="C:cytosol"/>
    <property type="evidence" value="ECO:0007669"/>
    <property type="project" value="TreeGrafter"/>
</dbReference>
<keyword evidence="4" id="KW-1185">Reference proteome</keyword>
<dbReference type="SUPFAM" id="SSF102405">
    <property type="entry name" value="MCP/YpsA-like"/>
    <property type="match status" value="1"/>
</dbReference>
<dbReference type="InterPro" id="IPR005269">
    <property type="entry name" value="LOG"/>
</dbReference>
<dbReference type="OrthoDB" id="9801098at2"/>